<dbReference type="Proteomes" id="UP001597371">
    <property type="component" value="Unassembled WGS sequence"/>
</dbReference>
<dbReference type="RefSeq" id="WP_245195580.1">
    <property type="nucleotide sequence ID" value="NZ_CP072611.1"/>
</dbReference>
<comment type="caution">
    <text evidence="3">The sequence shown here is derived from an EMBL/GenBank/DDBJ whole genome shotgun (WGS) entry which is preliminary data.</text>
</comment>
<dbReference type="Pfam" id="PF01370">
    <property type="entry name" value="Epimerase"/>
    <property type="match status" value="1"/>
</dbReference>
<keyword evidence="4" id="KW-1185">Reference proteome</keyword>
<dbReference type="InterPro" id="IPR036291">
    <property type="entry name" value="NAD(P)-bd_dom_sf"/>
</dbReference>
<keyword evidence="1" id="KW-0520">NAD</keyword>
<dbReference type="PANTHER" id="PTHR43574">
    <property type="entry name" value="EPIMERASE-RELATED"/>
    <property type="match status" value="1"/>
</dbReference>
<protein>
    <submittedName>
        <fullName evidence="3">SDR family oxidoreductase</fullName>
        <ecNumber evidence="3">1.1.1.290</ecNumber>
    </submittedName>
</protein>
<dbReference type="EMBL" id="JBHUIJ010000022">
    <property type="protein sequence ID" value="MFD2238912.1"/>
    <property type="molecule type" value="Genomic_DNA"/>
</dbReference>
<evidence type="ECO:0000313" key="3">
    <source>
        <dbReference type="EMBL" id="MFD2238912.1"/>
    </source>
</evidence>
<evidence type="ECO:0000259" key="2">
    <source>
        <dbReference type="Pfam" id="PF01370"/>
    </source>
</evidence>
<dbReference type="Gene3D" id="3.40.50.720">
    <property type="entry name" value="NAD(P)-binding Rossmann-like Domain"/>
    <property type="match status" value="1"/>
</dbReference>
<proteinExistence type="predicted"/>
<feature type="domain" description="NAD-dependent epimerase/dehydratase" evidence="2">
    <location>
        <begin position="132"/>
        <end position="241"/>
    </location>
</feature>
<organism evidence="3 4">
    <name type="scientific">Aureimonas populi</name>
    <dbReference type="NCBI Taxonomy" id="1701758"/>
    <lineage>
        <taxon>Bacteria</taxon>
        <taxon>Pseudomonadati</taxon>
        <taxon>Pseudomonadota</taxon>
        <taxon>Alphaproteobacteria</taxon>
        <taxon>Hyphomicrobiales</taxon>
        <taxon>Aurantimonadaceae</taxon>
        <taxon>Aureimonas</taxon>
    </lineage>
</organism>
<gene>
    <name evidence="3" type="ORF">ACFSKQ_15770</name>
</gene>
<evidence type="ECO:0000313" key="4">
    <source>
        <dbReference type="Proteomes" id="UP001597371"/>
    </source>
</evidence>
<dbReference type="CDD" id="cd05266">
    <property type="entry name" value="SDR_a4"/>
    <property type="match status" value="1"/>
</dbReference>
<dbReference type="SUPFAM" id="SSF51735">
    <property type="entry name" value="NAD(P)-binding Rossmann-fold domains"/>
    <property type="match status" value="1"/>
</dbReference>
<reference evidence="4" key="1">
    <citation type="journal article" date="2019" name="Int. J. Syst. Evol. Microbiol.">
        <title>The Global Catalogue of Microorganisms (GCM) 10K type strain sequencing project: providing services to taxonomists for standard genome sequencing and annotation.</title>
        <authorList>
            <consortium name="The Broad Institute Genomics Platform"/>
            <consortium name="The Broad Institute Genome Sequencing Center for Infectious Disease"/>
            <person name="Wu L."/>
            <person name="Ma J."/>
        </authorList>
    </citation>
    <scope>NUCLEOTIDE SEQUENCE [LARGE SCALE GENOMIC DNA]</scope>
    <source>
        <strain evidence="4">ZS-35-S2</strain>
    </source>
</reference>
<keyword evidence="3" id="KW-0560">Oxidoreductase</keyword>
<accession>A0ABW5CQB0</accession>
<dbReference type="EC" id="1.1.1.290" evidence="3"/>
<dbReference type="GO" id="GO:0033711">
    <property type="term" value="F:4-phosphoerythronate dehydrogenase activity"/>
    <property type="evidence" value="ECO:0007669"/>
    <property type="project" value="UniProtKB-EC"/>
</dbReference>
<evidence type="ECO:0000256" key="1">
    <source>
        <dbReference type="ARBA" id="ARBA00023027"/>
    </source>
</evidence>
<dbReference type="InterPro" id="IPR001509">
    <property type="entry name" value="Epimerase_deHydtase"/>
</dbReference>
<sequence length="325" mass="34402">MTSGPERHAANDDAKAQAMRLFVFGCGYSASRLVDRLGTQRVVGATTRSPEKAASLAAHGLTPFVFDGTHPGEGVDAGLHRATHLLVSVPPGHEAPEGASVGGANAHPGDPVLRWYRDEIVHGAPALEWIGYLSTVGVYGDHEGAQVDETAELRPVSARSTARVAAEEAWAGVARERGVPLAVLRLSGIYGPGRNAFVNLREGKARRIVKPGQIFNRIHVDDIAGAAALLAERRLGGVFNISDDEPAPPQGVVEHAACLAGLPVPPATPFEDAELSPMGRSFWGENKHVGNAAIKAAGYRFRYPTYREGLEALKGEAVLTPRSGR</sequence>
<name>A0ABW5CQB0_9HYPH</name>